<dbReference type="InterPro" id="IPR010996">
    <property type="entry name" value="HHH_MUS81"/>
</dbReference>
<evidence type="ECO:0000313" key="2">
    <source>
        <dbReference type="EMBL" id="GMA20831.1"/>
    </source>
</evidence>
<dbReference type="NCBIfam" id="NF005928">
    <property type="entry name" value="PRK07945.1"/>
    <property type="match status" value="1"/>
</dbReference>
<dbReference type="Gene3D" id="1.10.150.110">
    <property type="entry name" value="DNA polymerase beta, N-terminal domain-like"/>
    <property type="match status" value="1"/>
</dbReference>
<evidence type="ECO:0000259" key="1">
    <source>
        <dbReference type="SMART" id="SM00481"/>
    </source>
</evidence>
<dbReference type="InterPro" id="IPR003141">
    <property type="entry name" value="Pol/His_phosphatase_N"/>
</dbReference>
<dbReference type="InterPro" id="IPR004013">
    <property type="entry name" value="PHP_dom"/>
</dbReference>
<dbReference type="InterPro" id="IPR047967">
    <property type="entry name" value="PolX_PHP"/>
</dbReference>
<accession>A0ABQ6HQU4</accession>
<dbReference type="SUPFAM" id="SSF89550">
    <property type="entry name" value="PHP domain-like"/>
    <property type="match status" value="1"/>
</dbReference>
<sequence length="343" mass="37055">MPAAPAPADVLRRIAFLLERSRASTYKVKAFRGAAEAIGSLSDDELTTLASSGKLTSLPGVGTSTASVIEAALRGETPPYLADLEEREGAPLAHGGQELLAQLRGDLHLHSSWSDGGSPINEMVMTAIELGREYIALTDHSPRLTVANGLSPERLRKQLGVLDQIEAVLPDDFRLLRGIEVDILLDGGLDQEDELLGELDVRVASVHSKLRQPAAEMTARMITAIQNPRTTILGHCTGRLVTGGRGTRPQSQFDHRRVFEACRDHQVAVEINSRPERQDPPDELIELALEVGCHFSIDTDAHAPGQLDFLQLGAERAAALGVPAERIITTWPAEQVVAFADKS</sequence>
<dbReference type="InterPro" id="IPR016195">
    <property type="entry name" value="Pol/histidinol_Pase-like"/>
</dbReference>
<dbReference type="InterPro" id="IPR027421">
    <property type="entry name" value="DNA_pol_lamdba_lyase_dom_sf"/>
</dbReference>
<feature type="domain" description="Polymerase/histidinol phosphatase N-terminal" evidence="1">
    <location>
        <begin position="105"/>
        <end position="185"/>
    </location>
</feature>
<dbReference type="CDD" id="cd07436">
    <property type="entry name" value="PHP_PolX"/>
    <property type="match status" value="1"/>
</dbReference>
<comment type="caution">
    <text evidence="2">The sequence shown here is derived from an EMBL/GenBank/DDBJ whole genome shotgun (WGS) entry which is preliminary data.</text>
</comment>
<dbReference type="InterPro" id="IPR050243">
    <property type="entry name" value="PHP_phosphatase"/>
</dbReference>
<dbReference type="InterPro" id="IPR017078">
    <property type="entry name" value="UCP036978_PHPhdr"/>
</dbReference>
<organism evidence="2 3">
    <name type="scientific">Arsenicicoccus piscis</name>
    <dbReference type="NCBI Taxonomy" id="673954"/>
    <lineage>
        <taxon>Bacteria</taxon>
        <taxon>Bacillati</taxon>
        <taxon>Actinomycetota</taxon>
        <taxon>Actinomycetes</taxon>
        <taxon>Micrococcales</taxon>
        <taxon>Intrasporangiaceae</taxon>
        <taxon>Arsenicicoccus</taxon>
    </lineage>
</organism>
<dbReference type="Proteomes" id="UP001157109">
    <property type="component" value="Unassembled WGS sequence"/>
</dbReference>
<dbReference type="Pfam" id="PF14716">
    <property type="entry name" value="HHH_8"/>
    <property type="match status" value="1"/>
</dbReference>
<dbReference type="Pfam" id="PF02811">
    <property type="entry name" value="PHP"/>
    <property type="match status" value="1"/>
</dbReference>
<dbReference type="PANTHER" id="PTHR36928">
    <property type="entry name" value="PHOSPHATASE YCDX-RELATED"/>
    <property type="match status" value="1"/>
</dbReference>
<gene>
    <name evidence="2" type="ORF">GCM10025862_28520</name>
</gene>
<dbReference type="RefSeq" id="WP_241441195.1">
    <property type="nucleotide sequence ID" value="NZ_BSUJ01000001.1"/>
</dbReference>
<keyword evidence="3" id="KW-1185">Reference proteome</keyword>
<dbReference type="SUPFAM" id="SSF47802">
    <property type="entry name" value="DNA polymerase beta, N-terminal domain-like"/>
    <property type="match status" value="1"/>
</dbReference>
<reference evidence="3" key="1">
    <citation type="journal article" date="2019" name="Int. J. Syst. Evol. Microbiol.">
        <title>The Global Catalogue of Microorganisms (GCM) 10K type strain sequencing project: providing services to taxonomists for standard genome sequencing and annotation.</title>
        <authorList>
            <consortium name="The Broad Institute Genomics Platform"/>
            <consortium name="The Broad Institute Genome Sequencing Center for Infectious Disease"/>
            <person name="Wu L."/>
            <person name="Ma J."/>
        </authorList>
    </citation>
    <scope>NUCLEOTIDE SEQUENCE [LARGE SCALE GENOMIC DNA]</scope>
    <source>
        <strain evidence="3">NBRC 105830</strain>
    </source>
</reference>
<dbReference type="PANTHER" id="PTHR36928:SF1">
    <property type="entry name" value="PHOSPHATASE YCDX-RELATED"/>
    <property type="match status" value="1"/>
</dbReference>
<dbReference type="EMBL" id="BSUJ01000001">
    <property type="protein sequence ID" value="GMA20831.1"/>
    <property type="molecule type" value="Genomic_DNA"/>
</dbReference>
<dbReference type="Gene3D" id="3.20.20.140">
    <property type="entry name" value="Metal-dependent hydrolases"/>
    <property type="match status" value="1"/>
</dbReference>
<dbReference type="SMART" id="SM00481">
    <property type="entry name" value="POLIIIAc"/>
    <property type="match status" value="1"/>
</dbReference>
<evidence type="ECO:0000313" key="3">
    <source>
        <dbReference type="Proteomes" id="UP001157109"/>
    </source>
</evidence>
<name>A0ABQ6HQU4_9MICO</name>
<proteinExistence type="predicted"/>
<protein>
    <submittedName>
        <fullName evidence="2">PHP domain-containing protein</fullName>
    </submittedName>
</protein>
<dbReference type="PIRSF" id="PIRSF036978">
    <property type="entry name" value="UCP036978_PHPhdr"/>
    <property type="match status" value="1"/>
</dbReference>